<dbReference type="EMBL" id="JAVLET010000014">
    <property type="protein sequence ID" value="KAL0466027.1"/>
    <property type="molecule type" value="Genomic_DNA"/>
</dbReference>
<evidence type="ECO:0000256" key="1">
    <source>
        <dbReference type="SAM" id="MobiDB-lite"/>
    </source>
</evidence>
<name>A0ABR3D012_NEUIN</name>
<evidence type="ECO:0000256" key="2">
    <source>
        <dbReference type="SAM" id="Phobius"/>
    </source>
</evidence>
<feature type="region of interest" description="Disordered" evidence="1">
    <location>
        <begin position="30"/>
        <end position="63"/>
    </location>
</feature>
<feature type="non-terminal residue" evidence="3">
    <location>
        <position position="63"/>
    </location>
</feature>
<gene>
    <name evidence="3" type="ORF">QR685DRAFT_418367</name>
</gene>
<keyword evidence="2" id="KW-0812">Transmembrane</keyword>
<keyword evidence="4" id="KW-1185">Reference proteome</keyword>
<protein>
    <submittedName>
        <fullName evidence="3">Uncharacterized protein</fullName>
    </submittedName>
</protein>
<comment type="caution">
    <text evidence="3">The sequence shown here is derived from an EMBL/GenBank/DDBJ whole genome shotgun (WGS) entry which is preliminary data.</text>
</comment>
<keyword evidence="2" id="KW-0472">Membrane</keyword>
<reference evidence="3 4" key="1">
    <citation type="submission" date="2023-09" db="EMBL/GenBank/DDBJ databases">
        <title>Multi-omics analysis of a traditional fermented food reveals byproduct-associated fungal strains for waste-to-food upcycling.</title>
        <authorList>
            <consortium name="Lawrence Berkeley National Laboratory"/>
            <person name="Rekdal V.M."/>
            <person name="Villalobos-Escobedo J.M."/>
            <person name="Rodriguez-Valeron N."/>
            <person name="Garcia M.O."/>
            <person name="Vasquez D.P."/>
            <person name="Damayanti I."/>
            <person name="Sorensen P.M."/>
            <person name="Baidoo E.E."/>
            <person name="De Carvalho A.C."/>
            <person name="Riley R."/>
            <person name="Lipzen A."/>
            <person name="He G."/>
            <person name="Yan M."/>
            <person name="Haridas S."/>
            <person name="Daum C."/>
            <person name="Yoshinaga Y."/>
            <person name="Ng V."/>
            <person name="Grigoriev I.V."/>
            <person name="Munk R."/>
            <person name="Nuraida L."/>
            <person name="Wijaya C.H."/>
            <person name="Morales P.-C."/>
            <person name="Keasling J.D."/>
        </authorList>
    </citation>
    <scope>NUCLEOTIDE SEQUENCE [LARGE SCALE GENOMIC DNA]</scope>
    <source>
        <strain evidence="3 4">FGSC 2613</strain>
    </source>
</reference>
<evidence type="ECO:0000313" key="4">
    <source>
        <dbReference type="Proteomes" id="UP001451303"/>
    </source>
</evidence>
<proteinExistence type="predicted"/>
<keyword evidence="2" id="KW-1133">Transmembrane helix</keyword>
<feature type="non-terminal residue" evidence="3">
    <location>
        <position position="1"/>
    </location>
</feature>
<accession>A0ABR3D012</accession>
<evidence type="ECO:0000313" key="3">
    <source>
        <dbReference type="EMBL" id="KAL0466027.1"/>
    </source>
</evidence>
<dbReference type="Proteomes" id="UP001451303">
    <property type="component" value="Unassembled WGS sequence"/>
</dbReference>
<organism evidence="3 4">
    <name type="scientific">Neurospora intermedia</name>
    <dbReference type="NCBI Taxonomy" id="5142"/>
    <lineage>
        <taxon>Eukaryota</taxon>
        <taxon>Fungi</taxon>
        <taxon>Dikarya</taxon>
        <taxon>Ascomycota</taxon>
        <taxon>Pezizomycotina</taxon>
        <taxon>Sordariomycetes</taxon>
        <taxon>Sordariomycetidae</taxon>
        <taxon>Sordariales</taxon>
        <taxon>Sordariaceae</taxon>
        <taxon>Neurospora</taxon>
    </lineage>
</organism>
<sequence>KVGRLFYKLTLPLNIKIYLIISITHLILTPKGKDPFNRSTPSPRPIKDSQSGLNNDERSYYKV</sequence>
<feature type="transmembrane region" description="Helical" evidence="2">
    <location>
        <begin position="6"/>
        <end position="28"/>
    </location>
</feature>